<accession>A0ABT3PHH8</accession>
<proteinExistence type="predicted"/>
<comment type="caution">
    <text evidence="2">The sequence shown here is derived from an EMBL/GenBank/DDBJ whole genome shotgun (WGS) entry which is preliminary data.</text>
</comment>
<keyword evidence="3" id="KW-1185">Reference proteome</keyword>
<feature type="compositionally biased region" description="Basic and acidic residues" evidence="1">
    <location>
        <begin position="171"/>
        <end position="182"/>
    </location>
</feature>
<dbReference type="Proteomes" id="UP001207918">
    <property type="component" value="Unassembled WGS sequence"/>
</dbReference>
<feature type="compositionally biased region" description="Polar residues" evidence="1">
    <location>
        <begin position="411"/>
        <end position="461"/>
    </location>
</feature>
<evidence type="ECO:0008006" key="4">
    <source>
        <dbReference type="Google" id="ProtNLM"/>
    </source>
</evidence>
<feature type="compositionally biased region" description="Polar residues" evidence="1">
    <location>
        <begin position="361"/>
        <end position="374"/>
    </location>
</feature>
<reference evidence="2 3" key="1">
    <citation type="submission" date="2021-03" db="EMBL/GenBank/DDBJ databases">
        <title>Aliifodinibius sp. nov., a new bacterium isolated from saline soil.</title>
        <authorList>
            <person name="Galisteo C."/>
            <person name="De La Haba R."/>
            <person name="Sanchez-Porro C."/>
            <person name="Ventosa A."/>
        </authorList>
    </citation>
    <scope>NUCLEOTIDE SEQUENCE [LARGE SCALE GENOMIC DNA]</scope>
    <source>
        <strain evidence="2 3">1BSP15-2V2</strain>
    </source>
</reference>
<feature type="compositionally biased region" description="Polar residues" evidence="1">
    <location>
        <begin position="112"/>
        <end position="136"/>
    </location>
</feature>
<feature type="compositionally biased region" description="Basic and acidic residues" evidence="1">
    <location>
        <begin position="147"/>
        <end position="159"/>
    </location>
</feature>
<feature type="region of interest" description="Disordered" evidence="1">
    <location>
        <begin position="110"/>
        <end position="480"/>
    </location>
</feature>
<feature type="compositionally biased region" description="Polar residues" evidence="1">
    <location>
        <begin position="286"/>
        <end position="309"/>
    </location>
</feature>
<name>A0ABT3PHH8_9BACT</name>
<feature type="compositionally biased region" description="Basic and acidic residues" evidence="1">
    <location>
        <begin position="201"/>
        <end position="228"/>
    </location>
</feature>
<dbReference type="EMBL" id="JAGGJA010000001">
    <property type="protein sequence ID" value="MCW9705374.1"/>
    <property type="molecule type" value="Genomic_DNA"/>
</dbReference>
<sequence length="716" mass="78744">MLSKLLSNIRSGSSASVEDTGNGSGNKDGISSSEHDFKSLLYSLKSEGVSNKAKQHLLTLAGESSKQKEAAGDKATHNILGGSFIATSGNDDKNLLKAKKGILKELKKEFQNTKSELTGGKSTESLNSDPKVNTEQLIEEVSAKSAEGNKETVSDKNVDAESDDTQLNGESKVEGEKQKESNSAETQAVQKIADKVSITPQDKRQKNGESQKGDSEKVSARNNKGDRTQKKHRLKQNAEKLVDVQNNKAVADQKNIDEEVNKAAKNVDETSGKNQIRNNKIDGQKVSATNIQNELPNERNNIASTSTSNKQKKSVLRNPESSNETKGGAGGKKGAGQSDSVIKPKNENVPLQKAPEIKENASVSQGSDKQSPLSNREGLSFEKRQNNGSRQVLRDSMKQHDKVRKRPDNPKVSSGNNQVSEPLQAGQSAKTESTEQQKNMMNSFFQKKGTTNISMKAVQNQKVKKSSNEKTETENSLRGFGKQSLEDRNKFLSRLGITGSNAQKQAKPLKLQNFTGVSVGDSNGSLSEQKINWEEQMTKAMDSSCNKESNASSSASSMRLGQMPVTNVSLRKKIMPGLTQRVQKAASSAKENAGNWQKHTFTLDDGKNIQLSVRESKGVVQIKMGSMNLDLSKFLQQNLQQIREHLRQEFDSEIDLQFENQQQGEESELSENTDRSNQKRNYRNNFAGESLAAEHAEEVRTKTVRNFGYNQMEWTA</sequence>
<organism evidence="2 3">
    <name type="scientific">Fodinibius salsisoli</name>
    <dbReference type="NCBI Taxonomy" id="2820877"/>
    <lineage>
        <taxon>Bacteria</taxon>
        <taxon>Pseudomonadati</taxon>
        <taxon>Balneolota</taxon>
        <taxon>Balneolia</taxon>
        <taxon>Balneolales</taxon>
        <taxon>Balneolaceae</taxon>
        <taxon>Fodinibius</taxon>
    </lineage>
</organism>
<feature type="compositionally biased region" description="Basic and acidic residues" evidence="1">
    <location>
        <begin position="466"/>
        <end position="475"/>
    </location>
</feature>
<protein>
    <recommendedName>
        <fullName evidence="4">Hook-length control protein FliK</fullName>
    </recommendedName>
</protein>
<evidence type="ECO:0000313" key="2">
    <source>
        <dbReference type="EMBL" id="MCW9705374.1"/>
    </source>
</evidence>
<feature type="compositionally biased region" description="Polar residues" evidence="1">
    <location>
        <begin position="1"/>
        <end position="21"/>
    </location>
</feature>
<evidence type="ECO:0000313" key="3">
    <source>
        <dbReference type="Proteomes" id="UP001207918"/>
    </source>
</evidence>
<evidence type="ECO:0000256" key="1">
    <source>
        <dbReference type="SAM" id="MobiDB-lite"/>
    </source>
</evidence>
<feature type="region of interest" description="Disordered" evidence="1">
    <location>
        <begin position="1"/>
        <end position="32"/>
    </location>
</feature>
<gene>
    <name evidence="2" type="ORF">J6I44_00845</name>
</gene>
<feature type="compositionally biased region" description="Basic and acidic residues" evidence="1">
    <location>
        <begin position="254"/>
        <end position="271"/>
    </location>
</feature>
<dbReference type="RefSeq" id="WP_265764037.1">
    <property type="nucleotide sequence ID" value="NZ_JAGGJA010000001.1"/>
</dbReference>
<feature type="region of interest" description="Disordered" evidence="1">
    <location>
        <begin position="660"/>
        <end position="680"/>
    </location>
</feature>